<organism evidence="1 2">
    <name type="scientific">Rotaria sordida</name>
    <dbReference type="NCBI Taxonomy" id="392033"/>
    <lineage>
        <taxon>Eukaryota</taxon>
        <taxon>Metazoa</taxon>
        <taxon>Spiralia</taxon>
        <taxon>Gnathifera</taxon>
        <taxon>Rotifera</taxon>
        <taxon>Eurotatoria</taxon>
        <taxon>Bdelloidea</taxon>
        <taxon>Philodinida</taxon>
        <taxon>Philodinidae</taxon>
        <taxon>Rotaria</taxon>
    </lineage>
</organism>
<protein>
    <submittedName>
        <fullName evidence="1">Uncharacterized protein</fullName>
    </submittedName>
</protein>
<accession>A0A818RBD0</accession>
<comment type="caution">
    <text evidence="1">The sequence shown here is derived from an EMBL/GenBank/DDBJ whole genome shotgun (WGS) entry which is preliminary data.</text>
</comment>
<dbReference type="Proteomes" id="UP000663836">
    <property type="component" value="Unassembled WGS sequence"/>
</dbReference>
<name>A0A818RBD0_9BILA</name>
<evidence type="ECO:0000313" key="1">
    <source>
        <dbReference type="EMBL" id="CAF3654253.1"/>
    </source>
</evidence>
<reference evidence="1" key="1">
    <citation type="submission" date="2021-02" db="EMBL/GenBank/DDBJ databases">
        <authorList>
            <person name="Nowell W R."/>
        </authorList>
    </citation>
    <scope>NUCLEOTIDE SEQUENCE</scope>
</reference>
<evidence type="ECO:0000313" key="2">
    <source>
        <dbReference type="Proteomes" id="UP000663836"/>
    </source>
</evidence>
<gene>
    <name evidence="1" type="ORF">JBS370_LOCUS6531</name>
</gene>
<proteinExistence type="predicted"/>
<dbReference type="EMBL" id="CAJOBD010000363">
    <property type="protein sequence ID" value="CAF3654253.1"/>
    <property type="molecule type" value="Genomic_DNA"/>
</dbReference>
<sequence length="143" mass="16906">MVALLFDVRCLILLFTVVQYVSLYRIYPLDDDDVSLLQSNLLSSSFNEKFDRPIRDTHIGYEDIFSNAINNDYKDSFEELKANSKRSITRMRLSTIPQRRNNRPHWNPLVAAYKRCGELISNEKRENCFKDAVQMLFVHKLRK</sequence>
<dbReference type="AlphaFoldDB" id="A0A818RBD0"/>